<dbReference type="InterPro" id="IPR042001">
    <property type="entry name" value="Sortase_F"/>
</dbReference>
<reference evidence="3 4" key="1">
    <citation type="submission" date="2020-08" db="EMBL/GenBank/DDBJ databases">
        <title>Genomic Encyclopedia of Type Strains, Phase III (KMG-III): the genomes of soil and plant-associated and newly described type strains.</title>
        <authorList>
            <person name="Whitman W."/>
        </authorList>
    </citation>
    <scope>NUCLEOTIDE SEQUENCE [LARGE SCALE GENOMIC DNA]</scope>
    <source>
        <strain evidence="3 4">CECT 8305</strain>
    </source>
</reference>
<keyword evidence="2" id="KW-1133">Transmembrane helix</keyword>
<keyword evidence="1" id="KW-0378">Hydrolase</keyword>
<evidence type="ECO:0008006" key="5">
    <source>
        <dbReference type="Google" id="ProtNLM"/>
    </source>
</evidence>
<evidence type="ECO:0000313" key="4">
    <source>
        <dbReference type="Proteomes" id="UP000588098"/>
    </source>
</evidence>
<evidence type="ECO:0000256" key="2">
    <source>
        <dbReference type="SAM" id="Phobius"/>
    </source>
</evidence>
<dbReference type="Pfam" id="PF04203">
    <property type="entry name" value="Sortase"/>
    <property type="match status" value="1"/>
</dbReference>
<gene>
    <name evidence="3" type="ORF">FHS42_002207</name>
</gene>
<dbReference type="Proteomes" id="UP000588098">
    <property type="component" value="Unassembled WGS sequence"/>
</dbReference>
<dbReference type="InterPro" id="IPR005754">
    <property type="entry name" value="Sortase"/>
</dbReference>
<sequence length="223" mass="23586">MTEAPATSGGRGKLLIGLAWAVLLVALWLWGKEGGGGIFAEPTTGDVAAVGRPGERALPPPHEPLAAAEPRTIDIKAAHVRHARIIGRGLDSSGAVAPPPYDRPGDVGWYRTGTRPGAAGAAVLVGHVDTKSKPAVFYALSTLRPGERVRVARADGAIAEFTVEDVEVVTRDQFNARRVYGPRERGRAELRLITCGGSFDRDSRSYTANVVVSAYLTGVRQQG</sequence>
<dbReference type="GO" id="GO:0016787">
    <property type="term" value="F:hydrolase activity"/>
    <property type="evidence" value="ECO:0007669"/>
    <property type="project" value="UniProtKB-KW"/>
</dbReference>
<dbReference type="NCBIfam" id="NF033748">
    <property type="entry name" value="class_F_sortase"/>
    <property type="match status" value="1"/>
</dbReference>
<dbReference type="InterPro" id="IPR023365">
    <property type="entry name" value="Sortase_dom-sf"/>
</dbReference>
<dbReference type="AlphaFoldDB" id="A0A7W9Q9J9"/>
<dbReference type="RefSeq" id="WP_184571309.1">
    <property type="nucleotide sequence ID" value="NZ_JACHJL010000004.1"/>
</dbReference>
<dbReference type="CDD" id="cd05829">
    <property type="entry name" value="Sortase_F"/>
    <property type="match status" value="1"/>
</dbReference>
<keyword evidence="2" id="KW-0812">Transmembrane</keyword>
<evidence type="ECO:0000313" key="3">
    <source>
        <dbReference type="EMBL" id="MBB5935157.1"/>
    </source>
</evidence>
<keyword evidence="2" id="KW-0472">Membrane</keyword>
<evidence type="ECO:0000256" key="1">
    <source>
        <dbReference type="ARBA" id="ARBA00022801"/>
    </source>
</evidence>
<dbReference type="EMBL" id="JACHJL010000004">
    <property type="protein sequence ID" value="MBB5935157.1"/>
    <property type="molecule type" value="Genomic_DNA"/>
</dbReference>
<dbReference type="SUPFAM" id="SSF63817">
    <property type="entry name" value="Sortase"/>
    <property type="match status" value="1"/>
</dbReference>
<organism evidence="3 4">
    <name type="scientific">Streptomyces zagrosensis</name>
    <dbReference type="NCBI Taxonomy" id="1042984"/>
    <lineage>
        <taxon>Bacteria</taxon>
        <taxon>Bacillati</taxon>
        <taxon>Actinomycetota</taxon>
        <taxon>Actinomycetes</taxon>
        <taxon>Kitasatosporales</taxon>
        <taxon>Streptomycetaceae</taxon>
        <taxon>Streptomyces</taxon>
    </lineage>
</organism>
<proteinExistence type="predicted"/>
<keyword evidence="4" id="KW-1185">Reference proteome</keyword>
<name>A0A7W9Q9J9_9ACTN</name>
<comment type="caution">
    <text evidence="3">The sequence shown here is derived from an EMBL/GenBank/DDBJ whole genome shotgun (WGS) entry which is preliminary data.</text>
</comment>
<feature type="transmembrane region" description="Helical" evidence="2">
    <location>
        <begin position="12"/>
        <end position="31"/>
    </location>
</feature>
<dbReference type="Gene3D" id="2.40.260.10">
    <property type="entry name" value="Sortase"/>
    <property type="match status" value="1"/>
</dbReference>
<protein>
    <recommendedName>
        <fullName evidence="5">Class F sortase</fullName>
    </recommendedName>
</protein>
<accession>A0A7W9Q9J9</accession>